<feature type="domain" description="Flavodoxin-like fold" evidence="3">
    <location>
        <begin position="31"/>
        <end position="161"/>
    </location>
</feature>
<dbReference type="RefSeq" id="WP_163227617.1">
    <property type="nucleotide sequence ID" value="NZ_VYSG01000001.1"/>
</dbReference>
<evidence type="ECO:0000256" key="1">
    <source>
        <dbReference type="ARBA" id="ARBA00006252"/>
    </source>
</evidence>
<name>A0A6I5N2X5_9BIFI</name>
<dbReference type="PANTHER" id="PTHR10204:SF34">
    <property type="entry name" value="NAD(P)H DEHYDROGENASE [QUINONE] 1 ISOFORM 1"/>
    <property type="match status" value="1"/>
</dbReference>
<sequence length="210" mass="24232">MTTAANSATTKRNFIVFDHPYTATACDNVPHDRSFSAALCKAITGKLAARGEQVDLADLHADHFDPVMSKTDLANWRKGVPMNDQVADYQRRMLAADRIIFIFPIWWELMPAMTKGFLDKVYAKNILYTQPKDAKIMQTKLKRDVEVVIVTTMSTPKWIYHLLFCKPIAKAMRFGMCYKTGIRHFRWLNYSQVDKLTLEQRQQLLGKVRI</sequence>
<comment type="caution">
    <text evidence="4">The sequence shown here is derived from an EMBL/GenBank/DDBJ whole genome shotgun (WGS) entry which is preliminary data.</text>
</comment>
<keyword evidence="5" id="KW-1185">Reference proteome</keyword>
<evidence type="ECO:0000256" key="2">
    <source>
        <dbReference type="ARBA" id="ARBA00023002"/>
    </source>
</evidence>
<dbReference type="AlphaFoldDB" id="A0A6I5N2X5"/>
<dbReference type="Proteomes" id="UP000469292">
    <property type="component" value="Unassembled WGS sequence"/>
</dbReference>
<proteinExistence type="inferred from homology"/>
<evidence type="ECO:0000313" key="5">
    <source>
        <dbReference type="Proteomes" id="UP000469292"/>
    </source>
</evidence>
<evidence type="ECO:0000259" key="3">
    <source>
        <dbReference type="Pfam" id="PF02525"/>
    </source>
</evidence>
<dbReference type="Pfam" id="PF02525">
    <property type="entry name" value="Flavodoxin_2"/>
    <property type="match status" value="1"/>
</dbReference>
<dbReference type="InterPro" id="IPR029039">
    <property type="entry name" value="Flavoprotein-like_sf"/>
</dbReference>
<dbReference type="SUPFAM" id="SSF52218">
    <property type="entry name" value="Flavoproteins"/>
    <property type="match status" value="1"/>
</dbReference>
<keyword evidence="2" id="KW-0560">Oxidoreductase</keyword>
<comment type="similarity">
    <text evidence="1">Belongs to the NAD(P)H dehydrogenase (quinone) family.</text>
</comment>
<accession>A0A6I5N2X5</accession>
<dbReference type="EMBL" id="VYSG01000001">
    <property type="protein sequence ID" value="NEG70009.1"/>
    <property type="molecule type" value="Genomic_DNA"/>
</dbReference>
<evidence type="ECO:0000313" key="4">
    <source>
        <dbReference type="EMBL" id="NEG70009.1"/>
    </source>
</evidence>
<dbReference type="InterPro" id="IPR003680">
    <property type="entry name" value="Flavodoxin_fold"/>
</dbReference>
<dbReference type="GO" id="GO:0003955">
    <property type="term" value="F:NAD(P)H dehydrogenase (quinone) activity"/>
    <property type="evidence" value="ECO:0007669"/>
    <property type="project" value="TreeGrafter"/>
</dbReference>
<dbReference type="PANTHER" id="PTHR10204">
    <property type="entry name" value="NAD P H OXIDOREDUCTASE-RELATED"/>
    <property type="match status" value="1"/>
</dbReference>
<protein>
    <submittedName>
        <fullName evidence="4">NADPH:quinone reductase</fullName>
    </submittedName>
</protein>
<reference evidence="4 5" key="1">
    <citation type="submission" date="2019-09" db="EMBL/GenBank/DDBJ databases">
        <title>Phylogenetic characterization of a novel taxon of the genus Bifidobacterium: Bifidobacterium choloepi sp. nov.</title>
        <authorList>
            <person name="Modesto M."/>
            <person name="Satti M."/>
        </authorList>
    </citation>
    <scope>NUCLEOTIDE SEQUENCE [LARGE SCALE GENOMIC DNA]</scope>
    <source>
        <strain evidence="4 5">BRDM6</strain>
    </source>
</reference>
<gene>
    <name evidence="4" type="ORF">F6S87_05265</name>
</gene>
<dbReference type="GO" id="GO:0005829">
    <property type="term" value="C:cytosol"/>
    <property type="evidence" value="ECO:0007669"/>
    <property type="project" value="TreeGrafter"/>
</dbReference>
<organism evidence="4 5">
    <name type="scientific">Bifidobacterium choloepi</name>
    <dbReference type="NCBI Taxonomy" id="2614131"/>
    <lineage>
        <taxon>Bacteria</taxon>
        <taxon>Bacillati</taxon>
        <taxon>Actinomycetota</taxon>
        <taxon>Actinomycetes</taxon>
        <taxon>Bifidobacteriales</taxon>
        <taxon>Bifidobacteriaceae</taxon>
        <taxon>Bifidobacterium</taxon>
    </lineage>
</organism>
<dbReference type="Gene3D" id="3.40.50.360">
    <property type="match status" value="1"/>
</dbReference>
<dbReference type="InterPro" id="IPR051545">
    <property type="entry name" value="NAD(P)H_dehydrogenase_qn"/>
</dbReference>